<dbReference type="Proteomes" id="UP000228909">
    <property type="component" value="Unassembled WGS sequence"/>
</dbReference>
<keyword evidence="1" id="KW-0472">Membrane</keyword>
<evidence type="ECO:0000313" key="2">
    <source>
        <dbReference type="EMBL" id="PIR71609.1"/>
    </source>
</evidence>
<evidence type="ECO:0008006" key="4">
    <source>
        <dbReference type="Google" id="ProtNLM"/>
    </source>
</evidence>
<feature type="transmembrane region" description="Helical" evidence="1">
    <location>
        <begin position="33"/>
        <end position="51"/>
    </location>
</feature>
<evidence type="ECO:0000256" key="1">
    <source>
        <dbReference type="SAM" id="Phobius"/>
    </source>
</evidence>
<keyword evidence="1" id="KW-1133">Transmembrane helix</keyword>
<gene>
    <name evidence="2" type="ORF">COU43_01635</name>
</gene>
<evidence type="ECO:0000313" key="3">
    <source>
        <dbReference type="Proteomes" id="UP000228909"/>
    </source>
</evidence>
<proteinExistence type="predicted"/>
<organism evidence="2 3">
    <name type="scientific">Candidatus Nealsonbacteria bacterium CG10_big_fil_rev_8_21_14_0_10_37_25</name>
    <dbReference type="NCBI Taxonomy" id="1974711"/>
    <lineage>
        <taxon>Bacteria</taxon>
        <taxon>Candidatus Nealsoniibacteriota</taxon>
    </lineage>
</organism>
<dbReference type="AlphaFoldDB" id="A0A2H0TJ63"/>
<name>A0A2H0TJ63_9BACT</name>
<accession>A0A2H0TJ63</accession>
<protein>
    <recommendedName>
        <fullName evidence="4">Cell division protein FtsL</fullName>
    </recommendedName>
</protein>
<keyword evidence="1" id="KW-0812">Transmembrane</keyword>
<comment type="caution">
    <text evidence="2">The sequence shown here is derived from an EMBL/GenBank/DDBJ whole genome shotgun (WGS) entry which is preliminary data.</text>
</comment>
<reference evidence="3" key="1">
    <citation type="submission" date="2017-09" db="EMBL/GenBank/DDBJ databases">
        <title>Depth-based differentiation of microbial function through sediment-hosted aquifers and enrichment of novel symbionts in the deep terrestrial subsurface.</title>
        <authorList>
            <person name="Probst A.J."/>
            <person name="Ladd B."/>
            <person name="Jarett J.K."/>
            <person name="Geller-Mcgrath D.E."/>
            <person name="Sieber C.M.K."/>
            <person name="Emerson J.B."/>
            <person name="Anantharaman K."/>
            <person name="Thomas B.C."/>
            <person name="Malmstrom R."/>
            <person name="Stieglmeier M."/>
            <person name="Klingl A."/>
            <person name="Woyke T."/>
            <person name="Ryan C.M."/>
            <person name="Banfield J.F."/>
        </authorList>
    </citation>
    <scope>NUCLEOTIDE SEQUENCE [LARGE SCALE GENOMIC DNA]</scope>
</reference>
<dbReference type="EMBL" id="PFCK01000045">
    <property type="protein sequence ID" value="PIR71609.1"/>
    <property type="molecule type" value="Genomic_DNA"/>
</dbReference>
<sequence length="121" mass="14116">MKISNGVNQILILNPPFILRHSLSLKWKLSLKIFWILLFVSVISLLVLYIFQVSSLTGENYLLKNQERKLTEIKKEKEILEINFSKANSLANIENYFQNQNFEKANQVKYIQILESSVVAK</sequence>